<dbReference type="Proteomes" id="UP000250266">
    <property type="component" value="Unassembled WGS sequence"/>
</dbReference>
<evidence type="ECO:0008006" key="4">
    <source>
        <dbReference type="Google" id="ProtNLM"/>
    </source>
</evidence>
<evidence type="ECO:0000313" key="2">
    <source>
        <dbReference type="EMBL" id="OCK82511.1"/>
    </source>
</evidence>
<feature type="compositionally biased region" description="Polar residues" evidence="1">
    <location>
        <begin position="463"/>
        <end position="473"/>
    </location>
</feature>
<feature type="compositionally biased region" description="Pro residues" evidence="1">
    <location>
        <begin position="350"/>
        <end position="369"/>
    </location>
</feature>
<evidence type="ECO:0000256" key="1">
    <source>
        <dbReference type="SAM" id="MobiDB-lite"/>
    </source>
</evidence>
<name>A0A8E2EEV6_9PEZI</name>
<dbReference type="InterPro" id="IPR015943">
    <property type="entry name" value="WD40/YVTN_repeat-like_dom_sf"/>
</dbReference>
<evidence type="ECO:0000313" key="3">
    <source>
        <dbReference type="Proteomes" id="UP000250266"/>
    </source>
</evidence>
<reference evidence="2 3" key="1">
    <citation type="journal article" date="2016" name="Nat. Commun.">
        <title>Ectomycorrhizal ecology is imprinted in the genome of the dominant symbiotic fungus Cenococcum geophilum.</title>
        <authorList>
            <consortium name="DOE Joint Genome Institute"/>
            <person name="Peter M."/>
            <person name="Kohler A."/>
            <person name="Ohm R.A."/>
            <person name="Kuo A."/>
            <person name="Krutzmann J."/>
            <person name="Morin E."/>
            <person name="Arend M."/>
            <person name="Barry K.W."/>
            <person name="Binder M."/>
            <person name="Choi C."/>
            <person name="Clum A."/>
            <person name="Copeland A."/>
            <person name="Grisel N."/>
            <person name="Haridas S."/>
            <person name="Kipfer T."/>
            <person name="LaButti K."/>
            <person name="Lindquist E."/>
            <person name="Lipzen A."/>
            <person name="Maire R."/>
            <person name="Meier B."/>
            <person name="Mihaltcheva S."/>
            <person name="Molinier V."/>
            <person name="Murat C."/>
            <person name="Poggeler S."/>
            <person name="Quandt C.A."/>
            <person name="Sperisen C."/>
            <person name="Tritt A."/>
            <person name="Tisserant E."/>
            <person name="Crous P.W."/>
            <person name="Henrissat B."/>
            <person name="Nehls U."/>
            <person name="Egli S."/>
            <person name="Spatafora J.W."/>
            <person name="Grigoriev I.V."/>
            <person name="Martin F.M."/>
        </authorList>
    </citation>
    <scope>NUCLEOTIDE SEQUENCE [LARGE SCALE GENOMIC DNA]</scope>
    <source>
        <strain evidence="2 3">CBS 459.81</strain>
    </source>
</reference>
<keyword evidence="3" id="KW-1185">Reference proteome</keyword>
<accession>A0A8E2EEV6</accession>
<feature type="region of interest" description="Disordered" evidence="1">
    <location>
        <begin position="408"/>
        <end position="533"/>
    </location>
</feature>
<dbReference type="InterPro" id="IPR036322">
    <property type="entry name" value="WD40_repeat_dom_sf"/>
</dbReference>
<sequence>MANQFRFPNDYHLIIVTHSAILSWWKRGVVPIFQSGCEGGILAAKEARDGSGLLAIADSQVVILHDARRRMDRDYRLKGTDGSIRLVEYSSDSQTLFFTTSLQTAAQSYSLRHGHLQERAQPHPSPPTVLAASKSKASNLLLSASHSPPTIFIQDYSTRTQNPPLQLQPSASASPVACASFHPTLTTTFLLGFVDGTLASYKITDNPTYIYGRTRPQQAIELGQFLKLHKAAMGGIKAAEFIPGYKSRAVSAGRDGKVKLVDFQRGGVVLRTWMINGPATCLSVLPPRKELLGIRTGKSDSRTVDTLIAIGKKDGKVLLFNSLGLLVDERQVGKAVIGIDFLEGNHKPPLTAPMPSKPPPPLSLAPTPPRHSSSDSDYSPAELSTVKRVVPRTPTNAIAAMGIHDLFSPSRSSSIKPSPSHAPRLHRTANRRKRPHTRPRILTSTFHTPPTSPPQPTSSANSNFRTPLSSLKSPTPRFANPGSPTPNSPTPTSPSPSKFMTPPTSPTPPSPHVEFAPTATTTEHGSGRQDVRLEILVRGDRERRKPVVLNERMKAKLENLRGGSKH</sequence>
<gene>
    <name evidence="2" type="ORF">K432DRAFT_391167</name>
</gene>
<organism evidence="2 3">
    <name type="scientific">Lepidopterella palustris CBS 459.81</name>
    <dbReference type="NCBI Taxonomy" id="1314670"/>
    <lineage>
        <taxon>Eukaryota</taxon>
        <taxon>Fungi</taxon>
        <taxon>Dikarya</taxon>
        <taxon>Ascomycota</taxon>
        <taxon>Pezizomycotina</taxon>
        <taxon>Dothideomycetes</taxon>
        <taxon>Pleosporomycetidae</taxon>
        <taxon>Mytilinidiales</taxon>
        <taxon>Argynnaceae</taxon>
        <taxon>Lepidopterella</taxon>
    </lineage>
</organism>
<protein>
    <recommendedName>
        <fullName evidence="4">WD40 repeat-like protein</fullName>
    </recommendedName>
</protein>
<feature type="compositionally biased region" description="Low complexity" evidence="1">
    <location>
        <begin position="408"/>
        <end position="419"/>
    </location>
</feature>
<feature type="compositionally biased region" description="Pro residues" evidence="1">
    <location>
        <begin position="483"/>
        <end position="494"/>
    </location>
</feature>
<dbReference type="Gene3D" id="2.130.10.10">
    <property type="entry name" value="YVTN repeat-like/Quinoprotein amine dehydrogenase"/>
    <property type="match status" value="1"/>
</dbReference>
<feature type="region of interest" description="Disordered" evidence="1">
    <location>
        <begin position="348"/>
        <end position="390"/>
    </location>
</feature>
<dbReference type="EMBL" id="KV744885">
    <property type="protein sequence ID" value="OCK82511.1"/>
    <property type="molecule type" value="Genomic_DNA"/>
</dbReference>
<proteinExistence type="predicted"/>
<dbReference type="SUPFAM" id="SSF50978">
    <property type="entry name" value="WD40 repeat-like"/>
    <property type="match status" value="1"/>
</dbReference>
<feature type="compositionally biased region" description="Basic residues" evidence="1">
    <location>
        <begin position="423"/>
        <end position="439"/>
    </location>
</feature>
<dbReference type="OrthoDB" id="5362656at2759"/>
<dbReference type="AlphaFoldDB" id="A0A8E2EEV6"/>